<evidence type="ECO:0000313" key="1">
    <source>
        <dbReference type="EMBL" id="GAA6406019.1"/>
    </source>
</evidence>
<proteinExistence type="predicted"/>
<accession>A0ABQ0B3H9</accession>
<sequence length="346" mass="38256">MSELFDSWSWQRKQPAPFDQYDESELKRTNTISMYNAGPRKVATIHPVAIRAILAYMNLETGTLPPGQKHLGAIGSQGNDFTVAEYPSVSGEIHVIAYNRNRGTFKAGRYADPITPTEKPASYNYSENGQSGTALFFTLLPLAMADAEFNASYQDLKGYAANGFLNKEETIKTAALLCDNLYRRVKNADNLGDAGIHVKVNAGGIIPAIRPMDITKGTHLATNILYGDFKVLKAEYASKTPMELIPHKEFVGQYILNEQRILTPIEEATVPVLPEWYIIPPEIKLLCEHAKKTTGTSRAMRNFMLRGPAGTGKSQGAMAMASAFHLPYRFYTCSAGTEIFDRATRS</sequence>
<evidence type="ECO:0008006" key="3">
    <source>
        <dbReference type="Google" id="ProtNLM"/>
    </source>
</evidence>
<dbReference type="Proteomes" id="UP001600943">
    <property type="component" value="Unassembled WGS sequence"/>
</dbReference>
<keyword evidence="2" id="KW-1185">Reference proteome</keyword>
<dbReference type="InterPro" id="IPR027417">
    <property type="entry name" value="P-loop_NTPase"/>
</dbReference>
<evidence type="ECO:0000313" key="2">
    <source>
        <dbReference type="Proteomes" id="UP001600943"/>
    </source>
</evidence>
<dbReference type="EMBL" id="BAABYW010000001">
    <property type="protein sequence ID" value="GAA6406019.1"/>
    <property type="molecule type" value="Genomic_DNA"/>
</dbReference>
<name>A0ABQ0B3H9_9FIRM</name>
<dbReference type="RefSeq" id="WP_256162300.1">
    <property type="nucleotide sequence ID" value="NZ_BAABYW010000001.1"/>
</dbReference>
<organism evidence="1 2">
    <name type="scientific">Blautia hominis</name>
    <dbReference type="NCBI Taxonomy" id="2025493"/>
    <lineage>
        <taxon>Bacteria</taxon>
        <taxon>Bacillati</taxon>
        <taxon>Bacillota</taxon>
        <taxon>Clostridia</taxon>
        <taxon>Lachnospirales</taxon>
        <taxon>Lachnospiraceae</taxon>
        <taxon>Blautia</taxon>
    </lineage>
</organism>
<reference evidence="1 2" key="1">
    <citation type="submission" date="2024-04" db="EMBL/GenBank/DDBJ databases">
        <title>Defined microbial consortia suppress multidrug-resistant proinflammatory Enterobacteriaceae via ecological control.</title>
        <authorList>
            <person name="Furuichi M."/>
            <person name="Kawaguchi T."/>
            <person name="Pust M."/>
            <person name="Yasuma K."/>
            <person name="Plichta D."/>
            <person name="Hasegawa N."/>
            <person name="Ohya T."/>
            <person name="Bhattarai S."/>
            <person name="Sasajima S."/>
            <person name="Aoto Y."/>
            <person name="Tuganbaev T."/>
            <person name="Yaginuma M."/>
            <person name="Ueda M."/>
            <person name="Okahashi N."/>
            <person name="Amafuji K."/>
            <person name="Kiridooshi Y."/>
            <person name="Sugita K."/>
            <person name="Strazar M."/>
            <person name="Skelly A."/>
            <person name="Suda W."/>
            <person name="Hattori M."/>
            <person name="Nakamoto N."/>
            <person name="Caballero S."/>
            <person name="Norman J."/>
            <person name="Olle B."/>
            <person name="Tanoue T."/>
            <person name="Arita M."/>
            <person name="Bucci V."/>
            <person name="Atarashi K."/>
            <person name="Xavier R."/>
            <person name="Honda K."/>
        </authorList>
    </citation>
    <scope>NUCLEOTIDE SEQUENCE [LARGE SCALE GENOMIC DNA]</scope>
    <source>
        <strain evidence="2">k04-0078-D8-1</strain>
    </source>
</reference>
<protein>
    <recommendedName>
        <fullName evidence="3">ATPase AAA-type core domain-containing protein</fullName>
    </recommendedName>
</protein>
<dbReference type="Gene3D" id="3.40.50.300">
    <property type="entry name" value="P-loop containing nucleotide triphosphate hydrolases"/>
    <property type="match status" value="1"/>
</dbReference>
<dbReference type="SUPFAM" id="SSF52540">
    <property type="entry name" value="P-loop containing nucleoside triphosphate hydrolases"/>
    <property type="match status" value="1"/>
</dbReference>
<gene>
    <name evidence="1" type="ORF">K040078D81_01360</name>
</gene>
<comment type="caution">
    <text evidence="1">The sequence shown here is derived from an EMBL/GenBank/DDBJ whole genome shotgun (WGS) entry which is preliminary data.</text>
</comment>